<feature type="transmembrane region" description="Helical" evidence="8">
    <location>
        <begin position="362"/>
        <end position="383"/>
    </location>
</feature>
<evidence type="ECO:0000259" key="9">
    <source>
        <dbReference type="Pfam" id="PF13231"/>
    </source>
</evidence>
<feature type="domain" description="Glycosyltransferase RgtA/B/C/D-like" evidence="9">
    <location>
        <begin position="169"/>
        <end position="317"/>
    </location>
</feature>
<dbReference type="InterPro" id="IPR038731">
    <property type="entry name" value="RgtA/B/C-like"/>
</dbReference>
<evidence type="ECO:0000256" key="3">
    <source>
        <dbReference type="ARBA" id="ARBA00022676"/>
    </source>
</evidence>
<gene>
    <name evidence="10" type="ORF">EC9_51410</name>
</gene>
<feature type="transmembrane region" description="Helical" evidence="8">
    <location>
        <begin position="450"/>
        <end position="469"/>
    </location>
</feature>
<evidence type="ECO:0000256" key="4">
    <source>
        <dbReference type="ARBA" id="ARBA00022679"/>
    </source>
</evidence>
<keyword evidence="6 8" id="KW-1133">Transmembrane helix</keyword>
<evidence type="ECO:0000256" key="7">
    <source>
        <dbReference type="ARBA" id="ARBA00023136"/>
    </source>
</evidence>
<keyword evidence="4" id="KW-0808">Transferase</keyword>
<evidence type="ECO:0000313" key="11">
    <source>
        <dbReference type="Proteomes" id="UP000319557"/>
    </source>
</evidence>
<feature type="transmembrane region" description="Helical" evidence="8">
    <location>
        <begin position="264"/>
        <end position="292"/>
    </location>
</feature>
<dbReference type="KEGG" id="ruv:EC9_51410"/>
<sequence length="582" mass="63334">MKTSQPQSRTLFVLSVVTAVLIATGLSIGVIPFDLVRSKLDSLSGDGSADLYTRQVHSRFQGAGYALLALSITALAVLQRYKKQLALGLNLLTKQLRNDGHRLLRRSGIFLRQHRAALLVLMFVAAMFRLPYVSQPMRYDEAHTYIQYASKPAALIVTRYDEPNNHVFHSLLVHATTNLLGDQPAIVRLPALVSGILLVGLTYCLGTVCCGVQTGRIAALLVAGMPQLIFYSTNARGYTTTAALFLLACLSAHEAIARRNAVAWALLSITLSLSTWTVPTMVYGMIGIFAWLCGRSIVAETKDWRILFGIGLATIATVGLLYAPIALSIGTDRLLSIGGSHPVTFGSFVSSVPEKTMGLYHWITWSVPIWAQLILFGSAVLAIARCSKVPWPVGAAVVLVSLTMLLQRVFPPERTWCFALPLLAILCAHGIVRLFGWFPKDKWFKDPSQYLAVGIVAGIAFSLVTSDAIRKSDETGLFFEADEIVSTLSAIASPTEPIIAVTPASATIHYYARNGRLPGAHFMPPTAEKFDNTSAIVVSSRAHGQSIEDVLHELQLDALYDAKSSSRVAEFETADLYRVTAK</sequence>
<dbReference type="GO" id="GO:0005886">
    <property type="term" value="C:plasma membrane"/>
    <property type="evidence" value="ECO:0007669"/>
    <property type="project" value="UniProtKB-SubCell"/>
</dbReference>
<evidence type="ECO:0000256" key="1">
    <source>
        <dbReference type="ARBA" id="ARBA00004651"/>
    </source>
</evidence>
<feature type="transmembrane region" description="Helical" evidence="8">
    <location>
        <begin position="389"/>
        <end position="406"/>
    </location>
</feature>
<feature type="transmembrane region" description="Helical" evidence="8">
    <location>
        <begin position="60"/>
        <end position="78"/>
    </location>
</feature>
<dbReference type="PANTHER" id="PTHR33908:SF11">
    <property type="entry name" value="MEMBRANE PROTEIN"/>
    <property type="match status" value="1"/>
</dbReference>
<dbReference type="OrthoDB" id="267840at2"/>
<evidence type="ECO:0000313" key="10">
    <source>
        <dbReference type="EMBL" id="QDS90923.1"/>
    </source>
</evidence>
<feature type="transmembrane region" description="Helical" evidence="8">
    <location>
        <begin position="304"/>
        <end position="327"/>
    </location>
</feature>
<dbReference type="Pfam" id="PF13231">
    <property type="entry name" value="PMT_2"/>
    <property type="match status" value="1"/>
</dbReference>
<protein>
    <recommendedName>
        <fullName evidence="9">Glycosyltransferase RgtA/B/C/D-like domain-containing protein</fullName>
    </recommendedName>
</protein>
<keyword evidence="11" id="KW-1185">Reference proteome</keyword>
<keyword evidence="7 8" id="KW-0472">Membrane</keyword>
<feature type="transmembrane region" description="Helical" evidence="8">
    <location>
        <begin position="418"/>
        <end position="438"/>
    </location>
</feature>
<evidence type="ECO:0000256" key="8">
    <source>
        <dbReference type="SAM" id="Phobius"/>
    </source>
</evidence>
<dbReference type="EMBL" id="CP036261">
    <property type="protein sequence ID" value="QDS90923.1"/>
    <property type="molecule type" value="Genomic_DNA"/>
</dbReference>
<dbReference type="Proteomes" id="UP000319557">
    <property type="component" value="Chromosome"/>
</dbReference>
<feature type="transmembrane region" description="Helical" evidence="8">
    <location>
        <begin position="185"/>
        <end position="205"/>
    </location>
</feature>
<evidence type="ECO:0000256" key="2">
    <source>
        <dbReference type="ARBA" id="ARBA00022475"/>
    </source>
</evidence>
<proteinExistence type="predicted"/>
<name>A0A517M7S5_9BACT</name>
<dbReference type="GO" id="GO:0009103">
    <property type="term" value="P:lipopolysaccharide biosynthetic process"/>
    <property type="evidence" value="ECO:0007669"/>
    <property type="project" value="UniProtKB-ARBA"/>
</dbReference>
<feature type="transmembrane region" description="Helical" evidence="8">
    <location>
        <begin position="116"/>
        <end position="134"/>
    </location>
</feature>
<reference evidence="10 11" key="1">
    <citation type="submission" date="2019-02" db="EMBL/GenBank/DDBJ databases">
        <title>Deep-cultivation of Planctomycetes and their phenomic and genomic characterization uncovers novel biology.</title>
        <authorList>
            <person name="Wiegand S."/>
            <person name="Jogler M."/>
            <person name="Boedeker C."/>
            <person name="Pinto D."/>
            <person name="Vollmers J."/>
            <person name="Rivas-Marin E."/>
            <person name="Kohn T."/>
            <person name="Peeters S.H."/>
            <person name="Heuer A."/>
            <person name="Rast P."/>
            <person name="Oberbeckmann S."/>
            <person name="Bunk B."/>
            <person name="Jeske O."/>
            <person name="Meyerdierks A."/>
            <person name="Storesund J.E."/>
            <person name="Kallscheuer N."/>
            <person name="Luecker S."/>
            <person name="Lage O.M."/>
            <person name="Pohl T."/>
            <person name="Merkel B.J."/>
            <person name="Hornburger P."/>
            <person name="Mueller R.-W."/>
            <person name="Bruemmer F."/>
            <person name="Labrenz M."/>
            <person name="Spormann A.M."/>
            <person name="Op den Camp H."/>
            <person name="Overmann J."/>
            <person name="Amann R."/>
            <person name="Jetten M.S.M."/>
            <person name="Mascher T."/>
            <person name="Medema M.H."/>
            <person name="Devos D.P."/>
            <person name="Kaster A.-K."/>
            <person name="Ovreas L."/>
            <person name="Rohde M."/>
            <person name="Galperin M.Y."/>
            <person name="Jogler C."/>
        </authorList>
    </citation>
    <scope>NUCLEOTIDE SEQUENCE [LARGE SCALE GENOMIC DNA]</scope>
    <source>
        <strain evidence="10 11">EC9</strain>
    </source>
</reference>
<comment type="subcellular location">
    <subcellularLocation>
        <location evidence="1">Cell membrane</location>
        <topology evidence="1">Multi-pass membrane protein</topology>
    </subcellularLocation>
</comment>
<feature type="transmembrane region" description="Helical" evidence="8">
    <location>
        <begin position="12"/>
        <end position="33"/>
    </location>
</feature>
<evidence type="ECO:0000256" key="5">
    <source>
        <dbReference type="ARBA" id="ARBA00022692"/>
    </source>
</evidence>
<keyword evidence="2" id="KW-1003">Cell membrane</keyword>
<organism evidence="10 11">
    <name type="scientific">Rosistilla ulvae</name>
    <dbReference type="NCBI Taxonomy" id="1930277"/>
    <lineage>
        <taxon>Bacteria</taxon>
        <taxon>Pseudomonadati</taxon>
        <taxon>Planctomycetota</taxon>
        <taxon>Planctomycetia</taxon>
        <taxon>Pirellulales</taxon>
        <taxon>Pirellulaceae</taxon>
        <taxon>Rosistilla</taxon>
    </lineage>
</organism>
<feature type="transmembrane region" description="Helical" evidence="8">
    <location>
        <begin position="239"/>
        <end position="257"/>
    </location>
</feature>
<dbReference type="InterPro" id="IPR050297">
    <property type="entry name" value="LipidA_mod_glycosyltrf_83"/>
</dbReference>
<dbReference type="GO" id="GO:0016763">
    <property type="term" value="F:pentosyltransferase activity"/>
    <property type="evidence" value="ECO:0007669"/>
    <property type="project" value="TreeGrafter"/>
</dbReference>
<keyword evidence="3" id="KW-0328">Glycosyltransferase</keyword>
<dbReference type="PANTHER" id="PTHR33908">
    <property type="entry name" value="MANNOSYLTRANSFERASE YKCB-RELATED"/>
    <property type="match status" value="1"/>
</dbReference>
<dbReference type="AlphaFoldDB" id="A0A517M7S5"/>
<keyword evidence="5 8" id="KW-0812">Transmembrane</keyword>
<accession>A0A517M7S5</accession>
<evidence type="ECO:0000256" key="6">
    <source>
        <dbReference type="ARBA" id="ARBA00022989"/>
    </source>
</evidence>